<dbReference type="SUPFAM" id="SSF55811">
    <property type="entry name" value="Nudix"/>
    <property type="match status" value="1"/>
</dbReference>
<evidence type="ECO:0000256" key="6">
    <source>
        <dbReference type="ARBA" id="ARBA00023211"/>
    </source>
</evidence>
<dbReference type="GO" id="GO:0010945">
    <property type="term" value="F:coenzyme A diphosphatase activity"/>
    <property type="evidence" value="ECO:0007669"/>
    <property type="project" value="InterPro"/>
</dbReference>
<dbReference type="Proteomes" id="UP000253940">
    <property type="component" value="Chromosome"/>
</dbReference>
<dbReference type="InterPro" id="IPR015797">
    <property type="entry name" value="NUDIX_hydrolase-like_dom_sf"/>
</dbReference>
<dbReference type="EMBL" id="CP031222">
    <property type="protein sequence ID" value="AXI01676.1"/>
    <property type="molecule type" value="Genomic_DNA"/>
</dbReference>
<feature type="domain" description="Nudix hydrolase" evidence="7">
    <location>
        <begin position="27"/>
        <end position="159"/>
    </location>
</feature>
<keyword evidence="3" id="KW-0479">Metal-binding</keyword>
<dbReference type="KEGG" id="mbah:HYN46_01470"/>
<keyword evidence="5" id="KW-0460">Magnesium</keyword>
<sequence length="198" mass="22058">MHSEPAAASSLLARLESQLRFAKHRTMADAAVLLAMTDEDDPQILLSKRAVHLNQHAGEVSFPGGKRDPSDTSNIAVALREAWEETALDPFSVRLLGELPTQKARSGLRVKPIVGVIPRDAVLVAQPDEIEKLFFVRLSFLLNEKPTQYRVQMKAGAFVVPSFQVENEVVWGLTGRILVDLVRYGLGKKIDWPIFYVK</sequence>
<dbReference type="PROSITE" id="PS51462">
    <property type="entry name" value="NUDIX"/>
    <property type="match status" value="1"/>
</dbReference>
<keyword evidence="6" id="KW-0464">Manganese</keyword>
<dbReference type="Pfam" id="PF00293">
    <property type="entry name" value="NUDIX"/>
    <property type="match status" value="1"/>
</dbReference>
<dbReference type="OrthoDB" id="9802805at2"/>
<evidence type="ECO:0000256" key="3">
    <source>
        <dbReference type="ARBA" id="ARBA00022723"/>
    </source>
</evidence>
<protein>
    <submittedName>
        <fullName evidence="8">CoA pyrophosphatase</fullName>
    </submittedName>
</protein>
<evidence type="ECO:0000256" key="1">
    <source>
        <dbReference type="ARBA" id="ARBA00001936"/>
    </source>
</evidence>
<dbReference type="AlphaFoldDB" id="A0A345P317"/>
<accession>A0A345P317</accession>
<evidence type="ECO:0000256" key="5">
    <source>
        <dbReference type="ARBA" id="ARBA00022842"/>
    </source>
</evidence>
<reference evidence="8 9" key="1">
    <citation type="submission" date="2018-07" db="EMBL/GenBank/DDBJ databases">
        <title>Genome sequencing of Moraxellaceae gen. HYN0046.</title>
        <authorList>
            <person name="Kim M."/>
            <person name="Yi H."/>
        </authorList>
    </citation>
    <scope>NUCLEOTIDE SEQUENCE [LARGE SCALE GENOMIC DNA]</scope>
    <source>
        <strain evidence="8 9">HYN0046</strain>
    </source>
</reference>
<gene>
    <name evidence="8" type="ORF">HYN46_01470</name>
</gene>
<dbReference type="PANTHER" id="PTHR12992:SF11">
    <property type="entry name" value="MITOCHONDRIAL COENZYME A DIPHOSPHATASE NUDT8"/>
    <property type="match status" value="1"/>
</dbReference>
<dbReference type="PANTHER" id="PTHR12992">
    <property type="entry name" value="NUDIX HYDROLASE"/>
    <property type="match status" value="1"/>
</dbReference>
<evidence type="ECO:0000256" key="2">
    <source>
        <dbReference type="ARBA" id="ARBA00001946"/>
    </source>
</evidence>
<dbReference type="InterPro" id="IPR000086">
    <property type="entry name" value="NUDIX_hydrolase_dom"/>
</dbReference>
<organism evidence="8 9">
    <name type="scientific">Aquirhabdus parva</name>
    <dbReference type="NCBI Taxonomy" id="2283318"/>
    <lineage>
        <taxon>Bacteria</taxon>
        <taxon>Pseudomonadati</taxon>
        <taxon>Pseudomonadota</taxon>
        <taxon>Gammaproteobacteria</taxon>
        <taxon>Moraxellales</taxon>
        <taxon>Moraxellaceae</taxon>
        <taxon>Aquirhabdus</taxon>
    </lineage>
</organism>
<keyword evidence="4" id="KW-0378">Hydrolase</keyword>
<proteinExistence type="predicted"/>
<dbReference type="RefSeq" id="WP_114897786.1">
    <property type="nucleotide sequence ID" value="NZ_CP031222.1"/>
</dbReference>
<name>A0A345P317_9GAMM</name>
<evidence type="ECO:0000313" key="9">
    <source>
        <dbReference type="Proteomes" id="UP000253940"/>
    </source>
</evidence>
<dbReference type="CDD" id="cd03426">
    <property type="entry name" value="NUDIX_CoAse_Nudt7"/>
    <property type="match status" value="1"/>
</dbReference>
<dbReference type="InterPro" id="IPR045121">
    <property type="entry name" value="CoAse"/>
</dbReference>
<comment type="cofactor">
    <cofactor evidence="1">
        <name>Mn(2+)</name>
        <dbReference type="ChEBI" id="CHEBI:29035"/>
    </cofactor>
</comment>
<comment type="cofactor">
    <cofactor evidence="2">
        <name>Mg(2+)</name>
        <dbReference type="ChEBI" id="CHEBI:18420"/>
    </cofactor>
</comment>
<evidence type="ECO:0000259" key="7">
    <source>
        <dbReference type="PROSITE" id="PS51462"/>
    </source>
</evidence>
<evidence type="ECO:0000256" key="4">
    <source>
        <dbReference type="ARBA" id="ARBA00022801"/>
    </source>
</evidence>
<dbReference type="GO" id="GO:0046872">
    <property type="term" value="F:metal ion binding"/>
    <property type="evidence" value="ECO:0007669"/>
    <property type="project" value="UniProtKB-KW"/>
</dbReference>
<keyword evidence="9" id="KW-1185">Reference proteome</keyword>
<evidence type="ECO:0000313" key="8">
    <source>
        <dbReference type="EMBL" id="AXI01676.1"/>
    </source>
</evidence>
<dbReference type="Gene3D" id="3.90.79.10">
    <property type="entry name" value="Nucleoside Triphosphate Pyrophosphohydrolase"/>
    <property type="match status" value="1"/>
</dbReference>